<keyword evidence="3" id="KW-1185">Reference proteome</keyword>
<evidence type="ECO:0000313" key="2">
    <source>
        <dbReference type="EMBL" id="MBA6151765.1"/>
    </source>
</evidence>
<dbReference type="NCBIfam" id="NF038128">
    <property type="entry name" value="choice_anch_J"/>
    <property type="match status" value="1"/>
</dbReference>
<feature type="domain" description="DUF5689" evidence="1">
    <location>
        <begin position="54"/>
        <end position="286"/>
    </location>
</feature>
<dbReference type="EMBL" id="JACGLT010000002">
    <property type="protein sequence ID" value="MBA6151765.1"/>
    <property type="molecule type" value="Genomic_DNA"/>
</dbReference>
<dbReference type="RefSeq" id="WP_182202480.1">
    <property type="nucleotide sequence ID" value="NZ_JACGLT010000002.1"/>
</dbReference>
<comment type="caution">
    <text evidence="2">The sequence shown here is derived from an EMBL/GenBank/DDBJ whole genome shotgun (WGS) entry which is preliminary data.</text>
</comment>
<evidence type="ECO:0000259" key="1">
    <source>
        <dbReference type="Pfam" id="PF18942"/>
    </source>
</evidence>
<dbReference type="Gene3D" id="2.60.120.200">
    <property type="match status" value="1"/>
</dbReference>
<proteinExistence type="predicted"/>
<dbReference type="PROSITE" id="PS51257">
    <property type="entry name" value="PROKAR_LIPOPROTEIN"/>
    <property type="match status" value="1"/>
</dbReference>
<dbReference type="AlphaFoldDB" id="A0A7W2R394"/>
<dbReference type="InterPro" id="IPR043744">
    <property type="entry name" value="DUF5689"/>
</dbReference>
<protein>
    <submittedName>
        <fullName evidence="2">Choice-of-anchor J domain-containing protein</fullName>
    </submittedName>
</protein>
<gene>
    <name evidence="2" type="ORF">H3Z82_03390</name>
</gene>
<accession>A0A7W2R394</accession>
<dbReference type="Pfam" id="PF18942">
    <property type="entry name" value="DUF5689"/>
    <property type="match status" value="1"/>
</dbReference>
<name>A0A7W2R394_9FLAO</name>
<dbReference type="Proteomes" id="UP000541857">
    <property type="component" value="Unassembled WGS sequence"/>
</dbReference>
<evidence type="ECO:0000313" key="3">
    <source>
        <dbReference type="Proteomes" id="UP000541857"/>
    </source>
</evidence>
<reference evidence="2 3" key="1">
    <citation type="submission" date="2020-07" db="EMBL/GenBank/DDBJ databases">
        <title>Bacterium isolated from marine sediment.</title>
        <authorList>
            <person name="Shang D."/>
        </authorList>
    </citation>
    <scope>NUCLEOTIDE SEQUENCE [LARGE SCALE GENOMIC DNA]</scope>
    <source>
        <strain evidence="2 3">F6074</strain>
    </source>
</reference>
<sequence>MFKINRILAIFIMILVYIMTSSCVKDDDFKVPNDLGNEENKGLEALLASDAIEVSMGELKLKYANNYRKPVLIETDIYIKGYVSSSDKEGNFFKEVFLQNTPENPTAGIKVILNQVETYNQYNFGREVYIKLKGLFIGEERIGNGVITIGGETATDQYGTTVQRLTENQRAQHIFRSKNTLELTPLVLTFSEVSPDHLGLYVQFNNVEFAENLEGERYYDPIQDFDTLREMQACTNDIGYSKFSLETSSFATFKDILLPLGNGTIKGVITKTFDGSTIVLALNNLSGVKMDDSRCTPLSIEDFGILFKEDFDLAIDDTDLDFDGWTNFAQAGKVLWKESSSDGNGYAEFNPLGSGNASNIGWLITPRITRDSHSYTYLNFKAAQNEVRSASNTLEVLISTDFDGSNVLSATWHPLDAFLPSQTTPSNEFVDSGLIDLSSYGGILYIAFKVKGNGRSTSLSGAYLIDDVFIFEKE</sequence>
<organism evidence="2 3">
    <name type="scientific">Gelidibacter maritimus</name>
    <dbReference type="NCBI Taxonomy" id="2761487"/>
    <lineage>
        <taxon>Bacteria</taxon>
        <taxon>Pseudomonadati</taxon>
        <taxon>Bacteroidota</taxon>
        <taxon>Flavobacteriia</taxon>
        <taxon>Flavobacteriales</taxon>
        <taxon>Flavobacteriaceae</taxon>
        <taxon>Gelidibacter</taxon>
    </lineage>
</organism>